<sequence length="492" mass="54236">MMETSLRTLLRLLFPRLPLIIKTALLNALSLSKSSSKQDVKTEVAVVLLRDITSARRTIGFMQRYSSRGPPIKGPTVVAKVTVPPPQDDGGVRDVLCSAIKELGYGNEEYAVPDIAAVEAEWTGYRKNVPPNTPRPDLPEPEQYKLLMKDVSSPVTILYFHGGAYYLMDPASVRDTTTRLAKLTGGRCYSVRYRLAPQHPFPAQLLDALVAYLSLLHPPSGSLHEPVPAENIVFSGESAGGNLAIALMQLLLALQRMGTSTIRFHGTDVPVQLPAGVAVNSPWVDITRSLPSNIANAHYDYLEPLGHTGLSNTEPLPDEFWPTSPPRADIFCNASSMLHPLVSPMQAHPGLWKGMPPIWMCVGNETLEDEVEVLARRMAQGGGMVNFVGYEGMPHCFAMIFPTSPMGKDCFERWAQFCLEVVSGSSPSSSSTALWAKAKTNPIQFEEIDIQSLNTLTDQEVEKITTNMQKHFLQRENELVKKWTEQQATAKL</sequence>
<dbReference type="InterPro" id="IPR050300">
    <property type="entry name" value="GDXG_lipolytic_enzyme"/>
</dbReference>
<organism evidence="3 4">
    <name type="scientific">Exophiala dermatitidis</name>
    <name type="common">Black yeast-like fungus</name>
    <name type="synonym">Wangiella dermatitidis</name>
    <dbReference type="NCBI Taxonomy" id="5970"/>
    <lineage>
        <taxon>Eukaryota</taxon>
        <taxon>Fungi</taxon>
        <taxon>Dikarya</taxon>
        <taxon>Ascomycota</taxon>
        <taxon>Pezizomycotina</taxon>
        <taxon>Eurotiomycetes</taxon>
        <taxon>Chaetothyriomycetidae</taxon>
        <taxon>Chaetothyriales</taxon>
        <taxon>Herpotrichiellaceae</taxon>
        <taxon>Exophiala</taxon>
    </lineage>
</organism>
<protein>
    <recommendedName>
        <fullName evidence="2">Alpha/beta hydrolase fold-3 domain-containing protein</fullName>
    </recommendedName>
</protein>
<comment type="caution">
    <text evidence="3">The sequence shown here is derived from an EMBL/GenBank/DDBJ whole genome shotgun (WGS) entry which is preliminary data.</text>
</comment>
<dbReference type="GO" id="GO:0016787">
    <property type="term" value="F:hydrolase activity"/>
    <property type="evidence" value="ECO:0007669"/>
    <property type="project" value="UniProtKB-KW"/>
</dbReference>
<reference evidence="3" key="1">
    <citation type="submission" date="2023-01" db="EMBL/GenBank/DDBJ databases">
        <title>Exophiala dermititidis isolated from Cystic Fibrosis Patient.</title>
        <authorList>
            <person name="Kurbessoian T."/>
            <person name="Crocker A."/>
            <person name="Murante D."/>
            <person name="Hogan D.A."/>
            <person name="Stajich J.E."/>
        </authorList>
    </citation>
    <scope>NUCLEOTIDE SEQUENCE</scope>
    <source>
        <strain evidence="3">Ex8</strain>
    </source>
</reference>
<gene>
    <name evidence="3" type="ORF">HRR80_002129</name>
</gene>
<dbReference type="InterPro" id="IPR013094">
    <property type="entry name" value="AB_hydrolase_3"/>
</dbReference>
<evidence type="ECO:0000259" key="2">
    <source>
        <dbReference type="Pfam" id="PF07859"/>
    </source>
</evidence>
<dbReference type="EMBL" id="JAJGCB010000003">
    <property type="protein sequence ID" value="KAJ8993620.1"/>
    <property type="molecule type" value="Genomic_DNA"/>
</dbReference>
<name>A0AAN6EXM0_EXODE</name>
<dbReference type="PANTHER" id="PTHR48081:SF25">
    <property type="entry name" value="PUTATIVE (AFU_ORTHOLOGUE AFUA_3G11560)-RELATED"/>
    <property type="match status" value="1"/>
</dbReference>
<evidence type="ECO:0000256" key="1">
    <source>
        <dbReference type="ARBA" id="ARBA00022801"/>
    </source>
</evidence>
<dbReference type="PANTHER" id="PTHR48081">
    <property type="entry name" value="AB HYDROLASE SUPERFAMILY PROTEIN C4A8.06C"/>
    <property type="match status" value="1"/>
</dbReference>
<evidence type="ECO:0000313" key="4">
    <source>
        <dbReference type="Proteomes" id="UP001161757"/>
    </source>
</evidence>
<accession>A0AAN6EXM0</accession>
<dbReference type="Pfam" id="PF07859">
    <property type="entry name" value="Abhydrolase_3"/>
    <property type="match status" value="1"/>
</dbReference>
<feature type="domain" description="Alpha/beta hydrolase fold-3" evidence="2">
    <location>
        <begin position="157"/>
        <end position="398"/>
    </location>
</feature>
<dbReference type="InterPro" id="IPR029058">
    <property type="entry name" value="AB_hydrolase_fold"/>
</dbReference>
<dbReference type="AlphaFoldDB" id="A0AAN6EXM0"/>
<keyword evidence="1" id="KW-0378">Hydrolase</keyword>
<dbReference type="Gene3D" id="3.40.50.1820">
    <property type="entry name" value="alpha/beta hydrolase"/>
    <property type="match status" value="1"/>
</dbReference>
<dbReference type="Proteomes" id="UP001161757">
    <property type="component" value="Unassembled WGS sequence"/>
</dbReference>
<dbReference type="SUPFAM" id="SSF53474">
    <property type="entry name" value="alpha/beta-Hydrolases"/>
    <property type="match status" value="1"/>
</dbReference>
<evidence type="ECO:0000313" key="3">
    <source>
        <dbReference type="EMBL" id="KAJ8993620.1"/>
    </source>
</evidence>
<proteinExistence type="predicted"/>